<evidence type="ECO:0000256" key="4">
    <source>
        <dbReference type="ARBA" id="ARBA00023098"/>
    </source>
</evidence>
<sequence length="565" mass="60567">MDLAQECAAEAAKLTVPGLLRRNAERFAGEPALTTGADTVTWSNLRNQVAGFAHGLARLGLAPGERLLIMMSSRPEHWVTDLAAAHLRALPCTAYHTLSTEQIRYVARHSAATVVVLEGAAELDRWRPVLGDLPALRHVVVLEDVELPGDSRFVHWADVLRRGTAAHRADPAAFEGFTDAIEPHEPVGMMYTSGTTGDPKGVVLTHYNVIYEAVALDRLVPMADHAPTIAYLPLAHIAERELAIYRALYKASHVHICPEPAQAVTTLARVRPPSFFGVPRVWEKLAAALQAAFAATPEDQRGAILTQLGLDGLQWPGSGSAPLPAPVREFLASAGIDVHEVWGMSETTGCATANIPGAAKPGTVGRPLPGVGLRIAGDGEIFVRGPIVFSGYLRADGTVEKVTDADGWLATGDIGNLDEDGYLTITDRKKELIITSSGKNVAPTKIEGLLKAHPLVGHAVAVGEGRPYLTALIALDEEAAPAWAKARGISGSLAYLAGHPTVREEMSKLVAAVNGQLARAEQIKKHSILPEAWSPESGELTPTLKLKRRVLHDRFAHEIEALYRD</sequence>
<comment type="catalytic activity">
    <reaction evidence="5">
        <text>a long-chain fatty acid + ATP + CoA = a long-chain fatty acyl-CoA + AMP + diphosphate</text>
        <dbReference type="Rhea" id="RHEA:15421"/>
        <dbReference type="ChEBI" id="CHEBI:30616"/>
        <dbReference type="ChEBI" id="CHEBI:33019"/>
        <dbReference type="ChEBI" id="CHEBI:57287"/>
        <dbReference type="ChEBI" id="CHEBI:57560"/>
        <dbReference type="ChEBI" id="CHEBI:83139"/>
        <dbReference type="ChEBI" id="CHEBI:456215"/>
        <dbReference type="EC" id="6.2.1.3"/>
    </reaction>
    <physiologicalReaction direction="left-to-right" evidence="5">
        <dbReference type="Rhea" id="RHEA:15422"/>
    </physiologicalReaction>
</comment>
<dbReference type="SUPFAM" id="SSF56801">
    <property type="entry name" value="Acetyl-CoA synthetase-like"/>
    <property type="match status" value="1"/>
</dbReference>
<keyword evidence="4" id="KW-0443">Lipid metabolism</keyword>
<comment type="similarity">
    <text evidence="1">Belongs to the ATP-dependent AMP-binding enzyme family.</text>
</comment>
<evidence type="ECO:0000256" key="5">
    <source>
        <dbReference type="ARBA" id="ARBA00024484"/>
    </source>
</evidence>
<dbReference type="Proteomes" id="UP000830158">
    <property type="component" value="Chromosome"/>
</dbReference>
<evidence type="ECO:0000256" key="1">
    <source>
        <dbReference type="ARBA" id="ARBA00006432"/>
    </source>
</evidence>
<dbReference type="CDD" id="cd05907">
    <property type="entry name" value="VL_LC_FACS_like"/>
    <property type="match status" value="1"/>
</dbReference>
<name>A0ABY4P036_9PSEU</name>
<dbReference type="RefSeq" id="WP_249466385.1">
    <property type="nucleotide sequence ID" value="NZ_CP091196.1"/>
</dbReference>
<dbReference type="InterPro" id="IPR020845">
    <property type="entry name" value="AMP-binding_CS"/>
</dbReference>
<evidence type="ECO:0000256" key="6">
    <source>
        <dbReference type="ARBA" id="ARBA00032875"/>
    </source>
</evidence>
<reference evidence="8" key="1">
    <citation type="submission" date="2022-01" db="EMBL/GenBank/DDBJ databases">
        <title>PSI-footprinting approach for the identification of protein synthesis inhibitor producers.</title>
        <authorList>
            <person name="Handel F."/>
            <person name="Kulik A."/>
            <person name="Wex K.W."/>
            <person name="Berscheid A."/>
            <person name="Saur J.S."/>
            <person name="Winkler A."/>
            <person name="Wibberg D."/>
            <person name="Kalinowski J."/>
            <person name="Broetz-Oesterhelt H."/>
            <person name="Mast Y."/>
        </authorList>
    </citation>
    <scope>NUCLEOTIDE SEQUENCE</scope>
    <source>
        <strain evidence="8">KNN 49.3e</strain>
    </source>
</reference>
<feature type="domain" description="AMP-dependent synthetase/ligase" evidence="7">
    <location>
        <begin position="20"/>
        <end position="393"/>
    </location>
</feature>
<proteinExistence type="inferred from homology"/>
<dbReference type="PANTHER" id="PTHR43272">
    <property type="entry name" value="LONG-CHAIN-FATTY-ACID--COA LIGASE"/>
    <property type="match status" value="1"/>
</dbReference>
<evidence type="ECO:0000256" key="2">
    <source>
        <dbReference type="ARBA" id="ARBA00022598"/>
    </source>
</evidence>
<evidence type="ECO:0000259" key="7">
    <source>
        <dbReference type="Pfam" id="PF00501"/>
    </source>
</evidence>
<dbReference type="Pfam" id="PF00501">
    <property type="entry name" value="AMP-binding"/>
    <property type="match status" value="1"/>
</dbReference>
<keyword evidence="3" id="KW-0276">Fatty acid metabolism</keyword>
<gene>
    <name evidence="8" type="ORF">L1857_24300</name>
</gene>
<dbReference type="PANTHER" id="PTHR43272:SF32">
    <property type="entry name" value="AMP-DEPENDENT SYNTHETASE_LIGASE DOMAIN-CONTAINING PROTEIN"/>
    <property type="match status" value="1"/>
</dbReference>
<keyword evidence="9" id="KW-1185">Reference proteome</keyword>
<evidence type="ECO:0000313" key="8">
    <source>
        <dbReference type="EMBL" id="UQS25704.1"/>
    </source>
</evidence>
<organism evidence="8 9">
    <name type="scientific">Amycolatopsis thermalba</name>
    <dbReference type="NCBI Taxonomy" id="944492"/>
    <lineage>
        <taxon>Bacteria</taxon>
        <taxon>Bacillati</taxon>
        <taxon>Actinomycetota</taxon>
        <taxon>Actinomycetes</taxon>
        <taxon>Pseudonocardiales</taxon>
        <taxon>Pseudonocardiaceae</taxon>
        <taxon>Amycolatopsis</taxon>
    </lineage>
</organism>
<dbReference type="InterPro" id="IPR000873">
    <property type="entry name" value="AMP-dep_synth/lig_dom"/>
</dbReference>
<evidence type="ECO:0000313" key="9">
    <source>
        <dbReference type="Proteomes" id="UP000830158"/>
    </source>
</evidence>
<dbReference type="Gene3D" id="3.30.300.30">
    <property type="match status" value="1"/>
</dbReference>
<dbReference type="InterPro" id="IPR042099">
    <property type="entry name" value="ANL_N_sf"/>
</dbReference>
<keyword evidence="2" id="KW-0436">Ligase</keyword>
<dbReference type="PROSITE" id="PS00455">
    <property type="entry name" value="AMP_BINDING"/>
    <property type="match status" value="1"/>
</dbReference>
<dbReference type="InterPro" id="IPR045851">
    <property type="entry name" value="AMP-bd_C_sf"/>
</dbReference>
<dbReference type="Gene3D" id="3.40.50.12780">
    <property type="entry name" value="N-terminal domain of ligase-like"/>
    <property type="match status" value="1"/>
</dbReference>
<dbReference type="EMBL" id="CP091196">
    <property type="protein sequence ID" value="UQS25704.1"/>
    <property type="molecule type" value="Genomic_DNA"/>
</dbReference>
<evidence type="ECO:0000256" key="3">
    <source>
        <dbReference type="ARBA" id="ARBA00022832"/>
    </source>
</evidence>
<dbReference type="Pfam" id="PF23562">
    <property type="entry name" value="AMP-binding_C_3"/>
    <property type="match status" value="1"/>
</dbReference>
<protein>
    <recommendedName>
        <fullName evidence="6">Acyl-CoA synthetase</fullName>
    </recommendedName>
</protein>
<accession>A0ABY4P036</accession>